<dbReference type="EMBL" id="KE668674">
    <property type="protein sequence ID" value="ERE83564.1"/>
    <property type="molecule type" value="Genomic_DNA"/>
</dbReference>
<evidence type="ECO:0000313" key="1">
    <source>
        <dbReference type="EMBL" id="ERE83564.1"/>
    </source>
</evidence>
<dbReference type="Proteomes" id="UP000030759">
    <property type="component" value="Unassembled WGS sequence"/>
</dbReference>
<accession>A0A061IJJ1</accession>
<reference evidence="2" key="1">
    <citation type="journal article" date="2013" name="Nat. Biotechnol.">
        <title>Chinese hamster genome sequenced from sorted chromosomes.</title>
        <authorList>
            <person name="Brinkrolf K."/>
            <person name="Rupp O."/>
            <person name="Laux H."/>
            <person name="Kollin F."/>
            <person name="Ernst W."/>
            <person name="Linke B."/>
            <person name="Kofler R."/>
            <person name="Romand S."/>
            <person name="Hesse F."/>
            <person name="Budach W.E."/>
            <person name="Galosy S."/>
            <person name="Muller D."/>
            <person name="Noll T."/>
            <person name="Wienberg J."/>
            <person name="Jostock T."/>
            <person name="Leonard M."/>
            <person name="Grillari J."/>
            <person name="Tauch A."/>
            <person name="Goesmann A."/>
            <person name="Helk B."/>
            <person name="Mott J.E."/>
            <person name="Puhler A."/>
            <person name="Borth N."/>
        </authorList>
    </citation>
    <scope>NUCLEOTIDE SEQUENCE [LARGE SCALE GENOMIC DNA]</scope>
    <source>
        <strain evidence="2">17A/GY</strain>
    </source>
</reference>
<gene>
    <name evidence="1" type="ORF">H671_2g6621</name>
</gene>
<protein>
    <submittedName>
        <fullName evidence="1">Uncharacterized protein</fullName>
    </submittedName>
</protein>
<dbReference type="AlphaFoldDB" id="A0A061IJJ1"/>
<proteinExistence type="predicted"/>
<name>A0A061IJJ1_CRIGR</name>
<feature type="non-terminal residue" evidence="1">
    <location>
        <position position="1"/>
    </location>
</feature>
<evidence type="ECO:0000313" key="2">
    <source>
        <dbReference type="Proteomes" id="UP000030759"/>
    </source>
</evidence>
<organism evidence="1 2">
    <name type="scientific">Cricetulus griseus</name>
    <name type="common">Chinese hamster</name>
    <name type="synonym">Cricetulus barabensis griseus</name>
    <dbReference type="NCBI Taxonomy" id="10029"/>
    <lineage>
        <taxon>Eukaryota</taxon>
        <taxon>Metazoa</taxon>
        <taxon>Chordata</taxon>
        <taxon>Craniata</taxon>
        <taxon>Vertebrata</taxon>
        <taxon>Euteleostomi</taxon>
        <taxon>Mammalia</taxon>
        <taxon>Eutheria</taxon>
        <taxon>Euarchontoglires</taxon>
        <taxon>Glires</taxon>
        <taxon>Rodentia</taxon>
        <taxon>Myomorpha</taxon>
        <taxon>Muroidea</taxon>
        <taxon>Cricetidae</taxon>
        <taxon>Cricetinae</taxon>
        <taxon>Cricetulus</taxon>
    </lineage>
</organism>
<sequence length="129" mass="15034">MSYSTATRPENEASQYAAGLSEQPINYDHKQEAVGILESTLISDACKSLQHRFLINLWNGHQIHSVHNSEITVVQFVYMVDYIDGFSYVEPSLHSWDEAYLVMLDDFSDVFLDWIHQDFVEYFCIKFLE</sequence>